<dbReference type="PANTHER" id="PTHR43584:SF8">
    <property type="entry name" value="N-ACETYLMURAMATE ALPHA-1-PHOSPHATE URIDYLYLTRANSFERASE"/>
    <property type="match status" value="1"/>
</dbReference>
<dbReference type="GO" id="GO:0016779">
    <property type="term" value="F:nucleotidyltransferase activity"/>
    <property type="evidence" value="ECO:0007669"/>
    <property type="project" value="UniProtKB-KW"/>
</dbReference>
<dbReference type="AlphaFoldDB" id="A0A1G2L8A0"/>
<reference evidence="4 5" key="1">
    <citation type="journal article" date="2016" name="Nat. Commun.">
        <title>Thousands of microbial genomes shed light on interconnected biogeochemical processes in an aquifer system.</title>
        <authorList>
            <person name="Anantharaman K."/>
            <person name="Brown C.T."/>
            <person name="Hug L.A."/>
            <person name="Sharon I."/>
            <person name="Castelle C.J."/>
            <person name="Probst A.J."/>
            <person name="Thomas B.C."/>
            <person name="Singh A."/>
            <person name="Wilkins M.J."/>
            <person name="Karaoz U."/>
            <person name="Brodie E.L."/>
            <person name="Williams K.H."/>
            <person name="Hubbard S.S."/>
            <person name="Banfield J.F."/>
        </authorList>
    </citation>
    <scope>NUCLEOTIDE SEQUENCE [LARGE SCALE GENOMIC DNA]</scope>
</reference>
<comment type="caution">
    <text evidence="4">The sequence shown here is derived from an EMBL/GenBank/DDBJ whole genome shotgun (WGS) entry which is preliminary data.</text>
</comment>
<dbReference type="InterPro" id="IPR029044">
    <property type="entry name" value="Nucleotide-diphossugar_trans"/>
</dbReference>
<accession>A0A1G2L8A0</accession>
<evidence type="ECO:0000313" key="5">
    <source>
        <dbReference type="Proteomes" id="UP000177982"/>
    </source>
</evidence>
<gene>
    <name evidence="4" type="ORF">A2934_00215</name>
</gene>
<evidence type="ECO:0000256" key="2">
    <source>
        <dbReference type="ARBA" id="ARBA00022695"/>
    </source>
</evidence>
<dbReference type="EMBL" id="MHQO01000002">
    <property type="protein sequence ID" value="OHA07866.1"/>
    <property type="molecule type" value="Genomic_DNA"/>
</dbReference>
<proteinExistence type="predicted"/>
<dbReference type="Proteomes" id="UP000177982">
    <property type="component" value="Unassembled WGS sequence"/>
</dbReference>
<evidence type="ECO:0000313" key="4">
    <source>
        <dbReference type="EMBL" id="OHA07866.1"/>
    </source>
</evidence>
<organism evidence="4 5">
    <name type="scientific">Candidatus Sungbacteria bacterium RIFCSPLOWO2_01_FULL_47_10</name>
    <dbReference type="NCBI Taxonomy" id="1802276"/>
    <lineage>
        <taxon>Bacteria</taxon>
        <taxon>Candidatus Sungiibacteriota</taxon>
    </lineage>
</organism>
<dbReference type="Pfam" id="PF12804">
    <property type="entry name" value="NTP_transf_3"/>
    <property type="match status" value="1"/>
</dbReference>
<keyword evidence="2" id="KW-0548">Nucleotidyltransferase</keyword>
<dbReference type="CDD" id="cd02523">
    <property type="entry name" value="PC_cytidylyltransferase"/>
    <property type="match status" value="1"/>
</dbReference>
<feature type="domain" description="MobA-like NTP transferase" evidence="3">
    <location>
        <begin position="13"/>
        <end position="134"/>
    </location>
</feature>
<dbReference type="SUPFAM" id="SSF53448">
    <property type="entry name" value="Nucleotide-diphospho-sugar transferases"/>
    <property type="match status" value="1"/>
</dbReference>
<evidence type="ECO:0000259" key="3">
    <source>
        <dbReference type="Pfam" id="PF12804"/>
    </source>
</evidence>
<dbReference type="PANTHER" id="PTHR43584">
    <property type="entry name" value="NUCLEOTIDYL TRANSFERASE"/>
    <property type="match status" value="1"/>
</dbReference>
<sequence>MTKSVQDQKDSTAVILAAGRGTRLLPHTKDTPKCLLEVAGSPILFHQLSSLEKSGIMRIIVVVGFFAEKVKALTSAAFPHLPVTFVHNPVFETTNTLYSLALAAEKITSTGSVFLLNGDVVFMPEIIQNLSRRDPEKSFLVISKKKCGNEEVKIQIAEDGLIVSVNKAIDPAIARGEAVGINKFSPGFWGVFSEKLKILKDGFANEYFEYALERSISAKNSILPYYIHQNIAMEIDFPDDLKNAKKFLV</sequence>
<keyword evidence="1" id="KW-0808">Transferase</keyword>
<dbReference type="InterPro" id="IPR025877">
    <property type="entry name" value="MobA-like_NTP_Trfase"/>
</dbReference>
<name>A0A1G2L8A0_9BACT</name>
<dbReference type="Gene3D" id="3.90.550.10">
    <property type="entry name" value="Spore Coat Polysaccharide Biosynthesis Protein SpsA, Chain A"/>
    <property type="match status" value="1"/>
</dbReference>
<evidence type="ECO:0000256" key="1">
    <source>
        <dbReference type="ARBA" id="ARBA00022679"/>
    </source>
</evidence>
<protein>
    <recommendedName>
        <fullName evidence="3">MobA-like NTP transferase domain-containing protein</fullName>
    </recommendedName>
</protein>
<dbReference type="InterPro" id="IPR050065">
    <property type="entry name" value="GlmU-like"/>
</dbReference>